<feature type="compositionally biased region" description="Low complexity" evidence="1">
    <location>
        <begin position="25"/>
        <end position="59"/>
    </location>
</feature>
<reference evidence="2 3" key="1">
    <citation type="submission" date="2018-08" db="EMBL/GenBank/DDBJ databases">
        <title>Whole genome sequence analysis of Dermacoccus abyssi bacteria isolated from Deep Mariana trench Micromonospora spp reveals genes involved in the environmental adaptation and production of secondary metabolites.</title>
        <authorList>
            <person name="Abdel-Mageed W.M."/>
            <person name="Lehri B."/>
            <person name="Nouioui I."/>
            <person name="Goodfellow I."/>
            <person name="Jaspars M."/>
            <person name="Karlyshev A."/>
        </authorList>
    </citation>
    <scope>NUCLEOTIDE SEQUENCE [LARGE SCALE GENOMIC DNA]</scope>
    <source>
        <strain evidence="2 3">MT1.1</strain>
    </source>
</reference>
<evidence type="ECO:0000313" key="3">
    <source>
        <dbReference type="Proteomes" id="UP000285376"/>
    </source>
</evidence>
<gene>
    <name evidence="2" type="ORF">D1832_13455</name>
</gene>
<evidence type="ECO:0000313" key="2">
    <source>
        <dbReference type="EMBL" id="RHW44079.1"/>
    </source>
</evidence>
<accession>A0A417Z1H0</accession>
<dbReference type="Proteomes" id="UP000285376">
    <property type="component" value="Unassembled WGS sequence"/>
</dbReference>
<proteinExistence type="predicted"/>
<comment type="caution">
    <text evidence="2">The sequence shown here is derived from an EMBL/GenBank/DDBJ whole genome shotgun (WGS) entry which is preliminary data.</text>
</comment>
<organism evidence="2 3">
    <name type="scientific">Dermacoccus abyssi</name>
    <dbReference type="NCBI Taxonomy" id="322596"/>
    <lineage>
        <taxon>Bacteria</taxon>
        <taxon>Bacillati</taxon>
        <taxon>Actinomycetota</taxon>
        <taxon>Actinomycetes</taxon>
        <taxon>Micrococcales</taxon>
        <taxon>Dermacoccaceae</taxon>
        <taxon>Dermacoccus</taxon>
    </lineage>
</organism>
<dbReference type="AlphaFoldDB" id="A0A417Z1H0"/>
<feature type="region of interest" description="Disordered" evidence="1">
    <location>
        <begin position="19"/>
        <end position="91"/>
    </location>
</feature>
<protein>
    <submittedName>
        <fullName evidence="2">Uncharacterized protein</fullName>
    </submittedName>
</protein>
<sequence>MSWARTVPMLLTGVVMLAGCSGGDESSQSETSSSTSSAVSATSSPKPSESSQKSSPGGDEPIGDGGIDLKSEAPSTSYPAEQLSGPRAGDCYAGGSRIYDRRGITCADAKKALATYEATAEGAKGASSKVGSYTCSHNPDEMVGQGAAPGSCLDDDEAVVFNWRYPGAVQPR</sequence>
<name>A0A417Z1H0_9MICO</name>
<dbReference type="PROSITE" id="PS51257">
    <property type="entry name" value="PROKAR_LIPOPROTEIN"/>
    <property type="match status" value="1"/>
</dbReference>
<dbReference type="RefSeq" id="WP_118914758.1">
    <property type="nucleotide sequence ID" value="NZ_CBCRVH010000021.1"/>
</dbReference>
<evidence type="ECO:0000256" key="1">
    <source>
        <dbReference type="SAM" id="MobiDB-lite"/>
    </source>
</evidence>
<dbReference type="EMBL" id="QWLM01000020">
    <property type="protein sequence ID" value="RHW44079.1"/>
    <property type="molecule type" value="Genomic_DNA"/>
</dbReference>